<dbReference type="WBParaSite" id="GPUH_0002070601-mRNA-1">
    <property type="protein sequence ID" value="GPUH_0002070601-mRNA-1"/>
    <property type="gene ID" value="GPUH_0002070601"/>
</dbReference>
<keyword evidence="3" id="KW-1185">Reference proteome</keyword>
<feature type="chain" id="PRO_5043139167" evidence="1">
    <location>
        <begin position="19"/>
        <end position="127"/>
    </location>
</feature>
<reference evidence="4" key="1">
    <citation type="submission" date="2016-06" db="UniProtKB">
        <authorList>
            <consortium name="WormBaseParasite"/>
        </authorList>
    </citation>
    <scope>IDENTIFICATION</scope>
</reference>
<protein>
    <submittedName>
        <fullName evidence="4">CA domain-containing protein</fullName>
    </submittedName>
</protein>
<organism evidence="4">
    <name type="scientific">Gongylonema pulchrum</name>
    <dbReference type="NCBI Taxonomy" id="637853"/>
    <lineage>
        <taxon>Eukaryota</taxon>
        <taxon>Metazoa</taxon>
        <taxon>Ecdysozoa</taxon>
        <taxon>Nematoda</taxon>
        <taxon>Chromadorea</taxon>
        <taxon>Rhabditida</taxon>
        <taxon>Spirurina</taxon>
        <taxon>Spiruromorpha</taxon>
        <taxon>Spiruroidea</taxon>
        <taxon>Gongylonematidae</taxon>
        <taxon>Gongylonema</taxon>
    </lineage>
</organism>
<dbReference type="Proteomes" id="UP000271098">
    <property type="component" value="Unassembled WGS sequence"/>
</dbReference>
<accession>A0A183EI90</accession>
<evidence type="ECO:0000256" key="1">
    <source>
        <dbReference type="SAM" id="SignalP"/>
    </source>
</evidence>
<name>A0A183EI90_9BILA</name>
<sequence>MVLVTFALIFLLYKRVLTEVCIKSVFLHSLKPLNPSSKLFCVVRRNGEIQSVLTMVSVKENVLGVSNNAFITSSRFEKYVPARYALVSSSQVGTVEILDDDNDQAVVAFQYPVSVLSDQCSGTSPLC</sequence>
<reference evidence="2 3" key="2">
    <citation type="submission" date="2018-11" db="EMBL/GenBank/DDBJ databases">
        <authorList>
            <consortium name="Pathogen Informatics"/>
        </authorList>
    </citation>
    <scope>NUCLEOTIDE SEQUENCE [LARGE SCALE GENOMIC DNA]</scope>
</reference>
<evidence type="ECO:0000313" key="4">
    <source>
        <dbReference type="WBParaSite" id="GPUH_0002070601-mRNA-1"/>
    </source>
</evidence>
<gene>
    <name evidence="2" type="ORF">GPUH_LOCUS20681</name>
</gene>
<dbReference type="EMBL" id="UYRT01090880">
    <property type="protein sequence ID" value="VDN36556.1"/>
    <property type="molecule type" value="Genomic_DNA"/>
</dbReference>
<feature type="signal peptide" evidence="1">
    <location>
        <begin position="1"/>
        <end position="18"/>
    </location>
</feature>
<dbReference type="AlphaFoldDB" id="A0A183EI90"/>
<evidence type="ECO:0000313" key="3">
    <source>
        <dbReference type="Proteomes" id="UP000271098"/>
    </source>
</evidence>
<evidence type="ECO:0000313" key="2">
    <source>
        <dbReference type="EMBL" id="VDN36556.1"/>
    </source>
</evidence>
<proteinExistence type="predicted"/>
<dbReference type="OrthoDB" id="2104337at2759"/>
<keyword evidence="1" id="KW-0732">Signal</keyword>